<gene>
    <name evidence="18" type="ORF">LIER_29427</name>
</gene>
<dbReference type="FunFam" id="1.25.40.120:FF:000004">
    <property type="entry name" value="Protein farnesyltransferase/geranylgeranyltransferase type-1 subunit alpha"/>
    <property type="match status" value="1"/>
</dbReference>
<keyword evidence="19" id="KW-1185">Reference proteome</keyword>
<name>A0AAV3RJ59_LITER</name>
<comment type="caution">
    <text evidence="18">The sequence shown here is derived from an EMBL/GenBank/DDBJ whole genome shotgun (WGS) entry which is preliminary data.</text>
</comment>
<dbReference type="PANTHER" id="PTHR11129:SF1">
    <property type="entry name" value="PROTEIN FARNESYLTRANSFERASE_GERANYLGERANYLTRANSFERASE TYPE-1 SUBUNIT ALPHA"/>
    <property type="match status" value="1"/>
</dbReference>
<evidence type="ECO:0000256" key="9">
    <source>
        <dbReference type="ARBA" id="ARBA00040965"/>
    </source>
</evidence>
<dbReference type="GO" id="GO:0004660">
    <property type="term" value="F:protein farnesyltransferase activity"/>
    <property type="evidence" value="ECO:0007669"/>
    <property type="project" value="UniProtKB-EC"/>
</dbReference>
<comment type="catalytic activity">
    <reaction evidence="14">
        <text>L-cysteinyl-[protein] + (2E,6E)-farnesyl diphosphate = S-(2E,6E)-farnesyl-L-cysteinyl-[protein] + diphosphate</text>
        <dbReference type="Rhea" id="RHEA:13345"/>
        <dbReference type="Rhea" id="RHEA-COMP:10131"/>
        <dbReference type="Rhea" id="RHEA-COMP:11535"/>
        <dbReference type="ChEBI" id="CHEBI:29950"/>
        <dbReference type="ChEBI" id="CHEBI:33019"/>
        <dbReference type="ChEBI" id="CHEBI:86019"/>
        <dbReference type="ChEBI" id="CHEBI:175763"/>
        <dbReference type="EC" id="2.5.1.58"/>
    </reaction>
</comment>
<keyword evidence="7" id="KW-0677">Repeat</keyword>
<evidence type="ECO:0000256" key="12">
    <source>
        <dbReference type="ARBA" id="ARBA00043086"/>
    </source>
</evidence>
<evidence type="ECO:0000256" key="6">
    <source>
        <dbReference type="ARBA" id="ARBA00022679"/>
    </source>
</evidence>
<keyword evidence="18" id="KW-0012">Acyltransferase</keyword>
<dbReference type="Proteomes" id="UP001454036">
    <property type="component" value="Unassembled WGS sequence"/>
</dbReference>
<evidence type="ECO:0000256" key="3">
    <source>
        <dbReference type="ARBA" id="ARBA00012700"/>
    </source>
</evidence>
<sequence>MSSDEDQGTIRTPISQRPEWADIEPVPQHDGPNPVVAIAYTDEFVETMDYFRAIYLGNELSTRALHLTAEAIKLNPGNYTIWQFRRQILEALGTELHEELDFVEQIAAASSKNYQIWHHRRWVADKLGPEAVAKEFEFTKKCFDQDAKHYHAWCHRQWVLQAFGGWENELNYCQRLIEDDIFNNSAWNQRFFVITRSPLLGGLEAMRTSEVSYTINSIKAHPENESPWRYLRGLYKNDLQSLATDPLVASICLEVLNTKSNLVHALNMLLDLVSHGLQASEGLRNVVDSLVLDSAPSDLDMARKISLVLELVDPMRANYWRWRRSTVTAQTAPFQNVEGITGLTL</sequence>
<evidence type="ECO:0000313" key="18">
    <source>
        <dbReference type="EMBL" id="GAA0176434.1"/>
    </source>
</evidence>
<comment type="catalytic activity">
    <reaction evidence="15">
        <text>geranylgeranyl diphosphate + L-cysteinyl-[protein] = S-geranylgeranyl-L-cysteinyl-[protein] + diphosphate</text>
        <dbReference type="Rhea" id="RHEA:21240"/>
        <dbReference type="Rhea" id="RHEA-COMP:10131"/>
        <dbReference type="Rhea" id="RHEA-COMP:11537"/>
        <dbReference type="ChEBI" id="CHEBI:29950"/>
        <dbReference type="ChEBI" id="CHEBI:33019"/>
        <dbReference type="ChEBI" id="CHEBI:57533"/>
        <dbReference type="ChEBI" id="CHEBI:86021"/>
        <dbReference type="EC" id="2.5.1.59"/>
    </reaction>
</comment>
<dbReference type="InterPro" id="IPR002088">
    <property type="entry name" value="Prenyl_trans_a"/>
</dbReference>
<dbReference type="PROSITE" id="PS51147">
    <property type="entry name" value="PFTA"/>
    <property type="match status" value="5"/>
</dbReference>
<keyword evidence="6" id="KW-0808">Transferase</keyword>
<feature type="region of interest" description="Disordered" evidence="17">
    <location>
        <begin position="1"/>
        <end position="29"/>
    </location>
</feature>
<dbReference type="GO" id="GO:0004662">
    <property type="term" value="F:CAAX-protein geranylgeranyltransferase activity"/>
    <property type="evidence" value="ECO:0007669"/>
    <property type="project" value="UniProtKB-EC"/>
</dbReference>
<accession>A0AAV3RJ59</accession>
<evidence type="ECO:0000256" key="4">
    <source>
        <dbReference type="ARBA" id="ARBA00012702"/>
    </source>
</evidence>
<dbReference type="EC" id="2.5.1.58" evidence="4"/>
<evidence type="ECO:0000256" key="13">
    <source>
        <dbReference type="ARBA" id="ARBA00043219"/>
    </source>
</evidence>
<organism evidence="18 19">
    <name type="scientific">Lithospermum erythrorhizon</name>
    <name type="common">Purple gromwell</name>
    <name type="synonym">Lithospermum officinale var. erythrorhizon</name>
    <dbReference type="NCBI Taxonomy" id="34254"/>
    <lineage>
        <taxon>Eukaryota</taxon>
        <taxon>Viridiplantae</taxon>
        <taxon>Streptophyta</taxon>
        <taxon>Embryophyta</taxon>
        <taxon>Tracheophyta</taxon>
        <taxon>Spermatophyta</taxon>
        <taxon>Magnoliopsida</taxon>
        <taxon>eudicotyledons</taxon>
        <taxon>Gunneridae</taxon>
        <taxon>Pentapetalae</taxon>
        <taxon>asterids</taxon>
        <taxon>lamiids</taxon>
        <taxon>Boraginales</taxon>
        <taxon>Boraginaceae</taxon>
        <taxon>Boraginoideae</taxon>
        <taxon>Lithospermeae</taxon>
        <taxon>Lithospermum</taxon>
    </lineage>
</organism>
<dbReference type="AlphaFoldDB" id="A0AAV3RJ59"/>
<dbReference type="SUPFAM" id="SSF48439">
    <property type="entry name" value="Protein prenylyltransferase"/>
    <property type="match status" value="1"/>
</dbReference>
<proteinExistence type="inferred from homology"/>
<dbReference type="Gene3D" id="1.25.40.120">
    <property type="entry name" value="Protein prenylyltransferase"/>
    <property type="match status" value="1"/>
</dbReference>
<dbReference type="Pfam" id="PF01239">
    <property type="entry name" value="PPTA"/>
    <property type="match status" value="5"/>
</dbReference>
<comment type="function">
    <text evidence="16">Essential subunit of both the farnesyltransferase and the geranylgeranyltransferase complex. Contributes to the transfer of a farnesyl or geranylgeranyl moiety from farnesyl or geranylgeranyl diphosphate to a cysteine at the fourth position from the C-terminus of several proteins having the C-terminal sequence Cys-aliphatic-aliphatic-X.</text>
</comment>
<dbReference type="GO" id="GO:0016746">
    <property type="term" value="F:acyltransferase activity"/>
    <property type="evidence" value="ECO:0007669"/>
    <property type="project" value="UniProtKB-KW"/>
</dbReference>
<evidence type="ECO:0000256" key="8">
    <source>
        <dbReference type="ARBA" id="ARBA00022842"/>
    </source>
</evidence>
<evidence type="ECO:0000256" key="2">
    <source>
        <dbReference type="ARBA" id="ARBA00006734"/>
    </source>
</evidence>
<dbReference type="EMBL" id="BAABME010010129">
    <property type="protein sequence ID" value="GAA0176434.1"/>
    <property type="molecule type" value="Genomic_DNA"/>
</dbReference>
<dbReference type="PANTHER" id="PTHR11129">
    <property type="entry name" value="PROTEIN FARNESYLTRANSFERASE ALPHA SUBUNIT/RAB GERANYLGERANYL TRANSFERASE ALPHA SUBUNIT"/>
    <property type="match status" value="1"/>
</dbReference>
<evidence type="ECO:0000256" key="10">
    <source>
        <dbReference type="ARBA" id="ARBA00041392"/>
    </source>
</evidence>
<evidence type="ECO:0000256" key="17">
    <source>
        <dbReference type="SAM" id="MobiDB-lite"/>
    </source>
</evidence>
<keyword evidence="5" id="KW-0637">Prenyltransferase</keyword>
<comment type="cofactor">
    <cofactor evidence="1">
        <name>Mg(2+)</name>
        <dbReference type="ChEBI" id="CHEBI:18420"/>
    </cofactor>
</comment>
<evidence type="ECO:0000256" key="16">
    <source>
        <dbReference type="ARBA" id="ARBA00055749"/>
    </source>
</evidence>
<dbReference type="EC" id="2.5.1.59" evidence="3"/>
<evidence type="ECO:0000256" key="14">
    <source>
        <dbReference type="ARBA" id="ARBA00050225"/>
    </source>
</evidence>
<evidence type="ECO:0000256" key="15">
    <source>
        <dbReference type="ARBA" id="ARBA00050428"/>
    </source>
</evidence>
<evidence type="ECO:0000256" key="5">
    <source>
        <dbReference type="ARBA" id="ARBA00022602"/>
    </source>
</evidence>
<evidence type="ECO:0000313" key="19">
    <source>
        <dbReference type="Proteomes" id="UP001454036"/>
    </source>
</evidence>
<evidence type="ECO:0000256" key="11">
    <source>
        <dbReference type="ARBA" id="ARBA00042436"/>
    </source>
</evidence>
<evidence type="ECO:0000256" key="1">
    <source>
        <dbReference type="ARBA" id="ARBA00001946"/>
    </source>
</evidence>
<reference evidence="18 19" key="1">
    <citation type="submission" date="2024-01" db="EMBL/GenBank/DDBJ databases">
        <title>The complete chloroplast genome sequence of Lithospermum erythrorhizon: insights into the phylogenetic relationship among Boraginaceae species and the maternal lineages of purple gromwells.</title>
        <authorList>
            <person name="Okada T."/>
            <person name="Watanabe K."/>
        </authorList>
    </citation>
    <scope>NUCLEOTIDE SEQUENCE [LARGE SCALE GENOMIC DNA]</scope>
</reference>
<keyword evidence="8" id="KW-0460">Magnesium</keyword>
<dbReference type="GO" id="GO:0005953">
    <property type="term" value="C:CAAX-protein geranylgeranyltransferase complex"/>
    <property type="evidence" value="ECO:0007669"/>
    <property type="project" value="TreeGrafter"/>
</dbReference>
<comment type="similarity">
    <text evidence="2">Belongs to the protein prenyltransferase subunit alpha family.</text>
</comment>
<dbReference type="GO" id="GO:0005965">
    <property type="term" value="C:protein farnesyltransferase complex"/>
    <property type="evidence" value="ECO:0007669"/>
    <property type="project" value="TreeGrafter"/>
</dbReference>
<protein>
    <recommendedName>
        <fullName evidence="9">Protein farnesyltransferase/geranylgeranyltransferase type-1 subunit alpha</fullName>
        <ecNumber evidence="4">2.5.1.58</ecNumber>
        <ecNumber evidence="3">2.5.1.59</ecNumber>
    </recommendedName>
    <alternativeName>
        <fullName evidence="12">CAAX farnesyltransferase subunit alpha</fullName>
    </alternativeName>
    <alternativeName>
        <fullName evidence="11">FTase-alpha</fullName>
    </alternativeName>
    <alternativeName>
        <fullName evidence="10">Ras proteins prenyltransferase subunit alpha</fullName>
    </alternativeName>
    <alternativeName>
        <fullName evidence="13">Type I protein geranyl-geranyltransferase subunit alpha</fullName>
    </alternativeName>
</protein>
<evidence type="ECO:0000256" key="7">
    <source>
        <dbReference type="ARBA" id="ARBA00022737"/>
    </source>
</evidence>